<evidence type="ECO:0000313" key="2">
    <source>
        <dbReference type="EMBL" id="WSD07182.1"/>
    </source>
</evidence>
<name>A0ABZ1GLX8_9ACTN</name>
<reference evidence="2 3" key="1">
    <citation type="submission" date="2022-10" db="EMBL/GenBank/DDBJ databases">
        <title>The complete genomes of actinobacterial strains from the NBC collection.</title>
        <authorList>
            <person name="Joergensen T.S."/>
            <person name="Alvarez Arevalo M."/>
            <person name="Sterndorff E.B."/>
            <person name="Faurdal D."/>
            <person name="Vuksanovic O."/>
            <person name="Mourched A.-S."/>
            <person name="Charusanti P."/>
            <person name="Shaw S."/>
            <person name="Blin K."/>
            <person name="Weber T."/>
        </authorList>
    </citation>
    <scope>NUCLEOTIDE SEQUENCE [LARGE SCALE GENOMIC DNA]</scope>
    <source>
        <strain evidence="2 3">NBC 01753</strain>
    </source>
</reference>
<accession>A0ABZ1GLX8</accession>
<proteinExistence type="predicted"/>
<gene>
    <name evidence="2" type="ORF">OIE73_16355</name>
</gene>
<evidence type="ECO:0000313" key="3">
    <source>
        <dbReference type="Proteomes" id="UP001335325"/>
    </source>
</evidence>
<dbReference type="GeneID" id="91544173"/>
<organism evidence="2 3">
    <name type="scientific">Streptomyces hirsutus</name>
    <dbReference type="NCBI Taxonomy" id="35620"/>
    <lineage>
        <taxon>Bacteria</taxon>
        <taxon>Bacillati</taxon>
        <taxon>Actinomycetota</taxon>
        <taxon>Actinomycetes</taxon>
        <taxon>Kitasatosporales</taxon>
        <taxon>Streptomycetaceae</taxon>
        <taxon>Streptomyces</taxon>
    </lineage>
</organism>
<protein>
    <submittedName>
        <fullName evidence="2">Uncharacterized protein</fullName>
    </submittedName>
</protein>
<sequence>MAVGELKDASGVPLGRPGARMGWKTTTHLTKGRLFVLGERGVSAEIEQRAADAAAAVARAWRDRR</sequence>
<dbReference type="EMBL" id="CP109134">
    <property type="protein sequence ID" value="WSD07182.1"/>
    <property type="molecule type" value="Genomic_DNA"/>
</dbReference>
<keyword evidence="3" id="KW-1185">Reference proteome</keyword>
<feature type="region of interest" description="Disordered" evidence="1">
    <location>
        <begin position="1"/>
        <end position="23"/>
    </location>
</feature>
<evidence type="ECO:0000256" key="1">
    <source>
        <dbReference type="SAM" id="MobiDB-lite"/>
    </source>
</evidence>
<dbReference type="RefSeq" id="WP_055593788.1">
    <property type="nucleotide sequence ID" value="NZ_CP109134.1"/>
</dbReference>
<dbReference type="Proteomes" id="UP001335325">
    <property type="component" value="Chromosome"/>
</dbReference>